<evidence type="ECO:0000256" key="1">
    <source>
        <dbReference type="SAM" id="MobiDB-lite"/>
    </source>
</evidence>
<accession>A0A7I8KBL0</accession>
<evidence type="ECO:0000313" key="2">
    <source>
        <dbReference type="EMBL" id="CAA7394458.1"/>
    </source>
</evidence>
<evidence type="ECO:0000313" key="3">
    <source>
        <dbReference type="Proteomes" id="UP000663760"/>
    </source>
</evidence>
<keyword evidence="3" id="KW-1185">Reference proteome</keyword>
<name>A0A7I8KBL0_SPIIN</name>
<dbReference type="AlphaFoldDB" id="A0A7I8KBL0"/>
<sequence length="73" mass="8404">MGRRVISDGCHPVEQKNGDFAGASSSGPHSKRRLFITSEEALHRIWYTLRRWQLISRRIVLFSTTTCSSINQR</sequence>
<reference evidence="2" key="1">
    <citation type="submission" date="2020-02" db="EMBL/GenBank/DDBJ databases">
        <authorList>
            <person name="Scholz U."/>
            <person name="Mascher M."/>
            <person name="Fiebig A."/>
        </authorList>
    </citation>
    <scope>NUCLEOTIDE SEQUENCE</scope>
</reference>
<dbReference type="EMBL" id="LR746267">
    <property type="protein sequence ID" value="CAA7394458.1"/>
    <property type="molecule type" value="Genomic_DNA"/>
</dbReference>
<dbReference type="Proteomes" id="UP000663760">
    <property type="component" value="Chromosome 4"/>
</dbReference>
<protein>
    <submittedName>
        <fullName evidence="2">Uncharacterized protein</fullName>
    </submittedName>
</protein>
<proteinExistence type="predicted"/>
<organism evidence="2 3">
    <name type="scientific">Spirodela intermedia</name>
    <name type="common">Intermediate duckweed</name>
    <dbReference type="NCBI Taxonomy" id="51605"/>
    <lineage>
        <taxon>Eukaryota</taxon>
        <taxon>Viridiplantae</taxon>
        <taxon>Streptophyta</taxon>
        <taxon>Embryophyta</taxon>
        <taxon>Tracheophyta</taxon>
        <taxon>Spermatophyta</taxon>
        <taxon>Magnoliopsida</taxon>
        <taxon>Liliopsida</taxon>
        <taxon>Araceae</taxon>
        <taxon>Lemnoideae</taxon>
        <taxon>Spirodela</taxon>
    </lineage>
</organism>
<feature type="region of interest" description="Disordered" evidence="1">
    <location>
        <begin position="1"/>
        <end position="29"/>
    </location>
</feature>
<gene>
    <name evidence="2" type="ORF">SI8410_04005119</name>
</gene>